<organism evidence="1 2">
    <name type="scientific">Aphanomyces euteiches</name>
    <dbReference type="NCBI Taxonomy" id="100861"/>
    <lineage>
        <taxon>Eukaryota</taxon>
        <taxon>Sar</taxon>
        <taxon>Stramenopiles</taxon>
        <taxon>Oomycota</taxon>
        <taxon>Saprolegniomycetes</taxon>
        <taxon>Saprolegniales</taxon>
        <taxon>Verrucalvaceae</taxon>
        <taxon>Aphanomyces</taxon>
    </lineage>
</organism>
<proteinExistence type="predicted"/>
<dbReference type="AlphaFoldDB" id="A0A6G0WL25"/>
<protein>
    <submittedName>
        <fullName evidence="1">Uncharacterized protein</fullName>
    </submittedName>
</protein>
<dbReference type="Proteomes" id="UP000481153">
    <property type="component" value="Unassembled WGS sequence"/>
</dbReference>
<accession>A0A6G0WL25</accession>
<sequence length="114" mass="13003">MEPQAEAEPTWIDLAGQKEEIDLFLVCDSTVSMTTYLPALKVSLRQVFLVAKLLYHGRLMVHIVSYRDYYNGKDLLSAVSRRVVRNDAIVKFEKRLSAMTTPPKRSKLHSTMSS</sequence>
<keyword evidence="2" id="KW-1185">Reference proteome</keyword>
<evidence type="ECO:0000313" key="2">
    <source>
        <dbReference type="Proteomes" id="UP000481153"/>
    </source>
</evidence>
<name>A0A6G0WL25_9STRA</name>
<gene>
    <name evidence="1" type="ORF">Ae201684_014103</name>
</gene>
<reference evidence="1 2" key="1">
    <citation type="submission" date="2019-07" db="EMBL/GenBank/DDBJ databases">
        <title>Genomics analysis of Aphanomyces spp. identifies a new class of oomycete effector associated with host adaptation.</title>
        <authorList>
            <person name="Gaulin E."/>
        </authorList>
    </citation>
    <scope>NUCLEOTIDE SEQUENCE [LARGE SCALE GENOMIC DNA]</scope>
    <source>
        <strain evidence="1 2">ATCC 201684</strain>
    </source>
</reference>
<evidence type="ECO:0000313" key="1">
    <source>
        <dbReference type="EMBL" id="KAF0727997.1"/>
    </source>
</evidence>
<comment type="caution">
    <text evidence="1">The sequence shown here is derived from an EMBL/GenBank/DDBJ whole genome shotgun (WGS) entry which is preliminary data.</text>
</comment>
<dbReference type="VEuPathDB" id="FungiDB:AeMF1_014429"/>
<dbReference type="EMBL" id="VJMJ01000184">
    <property type="protein sequence ID" value="KAF0727997.1"/>
    <property type="molecule type" value="Genomic_DNA"/>
</dbReference>